<dbReference type="Gene3D" id="3.30.43.10">
    <property type="entry name" value="Uridine Diphospho-n-acetylenolpyruvylglucosamine Reductase, domain 2"/>
    <property type="match status" value="1"/>
</dbReference>
<dbReference type="PROSITE" id="PS51387">
    <property type="entry name" value="FAD_PCMH"/>
    <property type="match status" value="1"/>
</dbReference>
<dbReference type="Pfam" id="PF08031">
    <property type="entry name" value="BBE"/>
    <property type="match status" value="1"/>
</dbReference>
<dbReference type="InterPro" id="IPR050416">
    <property type="entry name" value="FAD-linked_Oxidoreductase"/>
</dbReference>
<dbReference type="PANTHER" id="PTHR42973">
    <property type="entry name" value="BINDING OXIDOREDUCTASE, PUTATIVE (AFU_ORTHOLOGUE AFUA_1G17690)-RELATED"/>
    <property type="match status" value="1"/>
</dbReference>
<keyword evidence="8" id="KW-1185">Reference proteome</keyword>
<evidence type="ECO:0000313" key="8">
    <source>
        <dbReference type="Proteomes" id="UP001596174"/>
    </source>
</evidence>
<dbReference type="PROSITE" id="PS51318">
    <property type="entry name" value="TAT"/>
    <property type="match status" value="1"/>
</dbReference>
<organism evidence="7 8">
    <name type="scientific">Streptacidiphilus monticola</name>
    <dbReference type="NCBI Taxonomy" id="2161674"/>
    <lineage>
        <taxon>Bacteria</taxon>
        <taxon>Bacillati</taxon>
        <taxon>Actinomycetota</taxon>
        <taxon>Actinomycetes</taxon>
        <taxon>Kitasatosporales</taxon>
        <taxon>Streptomycetaceae</taxon>
        <taxon>Streptacidiphilus</taxon>
    </lineage>
</organism>
<proteinExistence type="inferred from homology"/>
<dbReference type="InterPro" id="IPR006311">
    <property type="entry name" value="TAT_signal"/>
</dbReference>
<dbReference type="PANTHER" id="PTHR42973:SF39">
    <property type="entry name" value="FAD-BINDING PCMH-TYPE DOMAIN-CONTAINING PROTEIN"/>
    <property type="match status" value="1"/>
</dbReference>
<keyword evidence="5" id="KW-0560">Oxidoreductase</keyword>
<reference evidence="8" key="1">
    <citation type="journal article" date="2019" name="Int. J. Syst. Evol. Microbiol.">
        <title>The Global Catalogue of Microorganisms (GCM) 10K type strain sequencing project: providing services to taxonomists for standard genome sequencing and annotation.</title>
        <authorList>
            <consortium name="The Broad Institute Genomics Platform"/>
            <consortium name="The Broad Institute Genome Sequencing Center for Infectious Disease"/>
            <person name="Wu L."/>
            <person name="Ma J."/>
        </authorList>
    </citation>
    <scope>NUCLEOTIDE SEQUENCE [LARGE SCALE GENOMIC DNA]</scope>
    <source>
        <strain evidence="8">JCM 4816</strain>
    </source>
</reference>
<evidence type="ECO:0000256" key="2">
    <source>
        <dbReference type="ARBA" id="ARBA00005466"/>
    </source>
</evidence>
<dbReference type="Gene3D" id="3.40.462.20">
    <property type="match status" value="1"/>
</dbReference>
<comment type="cofactor">
    <cofactor evidence="1">
        <name>FAD</name>
        <dbReference type="ChEBI" id="CHEBI:57692"/>
    </cofactor>
</comment>
<dbReference type="InterPro" id="IPR036318">
    <property type="entry name" value="FAD-bd_PCMH-like_sf"/>
</dbReference>
<evidence type="ECO:0000256" key="3">
    <source>
        <dbReference type="ARBA" id="ARBA00022630"/>
    </source>
</evidence>
<dbReference type="InterPro" id="IPR016167">
    <property type="entry name" value="FAD-bd_PCMH_sub1"/>
</dbReference>
<accession>A0ABW1FUH8</accession>
<keyword evidence="4" id="KW-0274">FAD</keyword>
<evidence type="ECO:0000259" key="6">
    <source>
        <dbReference type="PROSITE" id="PS51387"/>
    </source>
</evidence>
<feature type="domain" description="FAD-binding PCMH-type" evidence="6">
    <location>
        <begin position="95"/>
        <end position="265"/>
    </location>
</feature>
<dbReference type="SUPFAM" id="SSF56176">
    <property type="entry name" value="FAD-binding/transporter-associated domain-like"/>
    <property type="match status" value="1"/>
</dbReference>
<evidence type="ECO:0000256" key="1">
    <source>
        <dbReference type="ARBA" id="ARBA00001974"/>
    </source>
</evidence>
<dbReference type="InterPro" id="IPR012951">
    <property type="entry name" value="BBE"/>
</dbReference>
<evidence type="ECO:0000313" key="7">
    <source>
        <dbReference type="EMBL" id="MFC5906110.1"/>
    </source>
</evidence>
<comment type="similarity">
    <text evidence="2">Belongs to the oxygen-dependent FAD-linked oxidoreductase family.</text>
</comment>
<dbReference type="RefSeq" id="WP_380579199.1">
    <property type="nucleotide sequence ID" value="NZ_JBHSQJ010000007.1"/>
</dbReference>
<dbReference type="Gene3D" id="3.30.465.10">
    <property type="match status" value="1"/>
</dbReference>
<dbReference type="Pfam" id="PF01565">
    <property type="entry name" value="FAD_binding_4"/>
    <property type="match status" value="1"/>
</dbReference>
<protein>
    <submittedName>
        <fullName evidence="7">FAD-binding oxidoreductase</fullName>
    </submittedName>
</protein>
<gene>
    <name evidence="7" type="ORF">ACFP3V_02590</name>
</gene>
<dbReference type="EMBL" id="JBHSQJ010000007">
    <property type="protein sequence ID" value="MFC5906110.1"/>
    <property type="molecule type" value="Genomic_DNA"/>
</dbReference>
<comment type="caution">
    <text evidence="7">The sequence shown here is derived from an EMBL/GenBank/DDBJ whole genome shotgun (WGS) entry which is preliminary data.</text>
</comment>
<dbReference type="Proteomes" id="UP001596174">
    <property type="component" value="Unassembled WGS sequence"/>
</dbReference>
<dbReference type="InterPro" id="IPR006094">
    <property type="entry name" value="Oxid_FAD_bind_N"/>
</dbReference>
<name>A0ABW1FUH8_9ACTN</name>
<evidence type="ECO:0000256" key="5">
    <source>
        <dbReference type="ARBA" id="ARBA00023002"/>
    </source>
</evidence>
<keyword evidence="3" id="KW-0285">Flavoprotein</keyword>
<sequence length="537" mass="55741">MAADAASRPHRRTVLRAGTALAAAAGLTACADIRHDAAAAPVHTEGVGSVGTAGSEAVAAYAPDWAALTRSLHGPVIRPGDSRYTAAQHLFQPRYDGVHPAAVAYPASAADVAACVSFARKYRLPLSARNGGHSYGGWSKAAGGLVVDLGRLNTVRTVPGGAVVGAGARLIDVYSQLNAHGVTIPAGSCPTVGVTGLTLGGGVGVTGRAYGLTCDNLTGAQIVTAAGRILDVDATHHADLFWALRGGGGGNFGIVTQLRFRTHPAPDCAYAFLSWNWSQAADVIRAWQAWAPSAPDRLWSNLHVSASSDGRLRIASTCVMVGATQAELSAQIRRLTVRPASVGLHSASFFHTMQVMGGVAGESVSQAHVRGPLPGQTANGLVGRSSYGARSDFYTRPLSAAGARAVVAAVARYPRSAPAGGRAAVAFDALGGAINRIPVTATAFAHRNALFLAQYTADYPAGVTGGSAADRSWAWLDGTWHSLRGFASGAAYQNYLDPHLPNWAQAYYGPNLSRLQAVKRAYDPSDLFHFPQSIPLR</sequence>
<dbReference type="InterPro" id="IPR016169">
    <property type="entry name" value="FAD-bd_PCMH_sub2"/>
</dbReference>
<evidence type="ECO:0000256" key="4">
    <source>
        <dbReference type="ARBA" id="ARBA00022827"/>
    </source>
</evidence>
<dbReference type="InterPro" id="IPR016166">
    <property type="entry name" value="FAD-bd_PCMH"/>
</dbReference>